<dbReference type="EMBL" id="BMMH01000006">
    <property type="protein sequence ID" value="GGL16843.1"/>
    <property type="molecule type" value="Genomic_DNA"/>
</dbReference>
<reference evidence="1" key="2">
    <citation type="submission" date="2020-09" db="EMBL/GenBank/DDBJ databases">
        <authorList>
            <person name="Sun Q."/>
            <person name="Zhou Y."/>
        </authorList>
    </citation>
    <scope>NUCLEOTIDE SEQUENCE</scope>
    <source>
        <strain evidence="1">CGMCC 4.3508</strain>
    </source>
</reference>
<reference evidence="1" key="1">
    <citation type="journal article" date="2014" name="Int. J. Syst. Evol. Microbiol.">
        <title>Complete genome sequence of Corynebacterium casei LMG S-19264T (=DSM 44701T), isolated from a smear-ripened cheese.</title>
        <authorList>
            <consortium name="US DOE Joint Genome Institute (JGI-PGF)"/>
            <person name="Walter F."/>
            <person name="Albersmeier A."/>
            <person name="Kalinowski J."/>
            <person name="Ruckert C."/>
        </authorList>
    </citation>
    <scope>NUCLEOTIDE SEQUENCE</scope>
    <source>
        <strain evidence="1">CGMCC 4.3508</strain>
    </source>
</reference>
<organism evidence="1 2">
    <name type="scientific">Nocardia jinanensis</name>
    <dbReference type="NCBI Taxonomy" id="382504"/>
    <lineage>
        <taxon>Bacteria</taxon>
        <taxon>Bacillati</taxon>
        <taxon>Actinomycetota</taxon>
        <taxon>Actinomycetes</taxon>
        <taxon>Mycobacteriales</taxon>
        <taxon>Nocardiaceae</taxon>
        <taxon>Nocardia</taxon>
    </lineage>
</organism>
<dbReference type="RefSeq" id="WP_058855977.1">
    <property type="nucleotide sequence ID" value="NZ_BMMH01000006.1"/>
</dbReference>
<proteinExistence type="predicted"/>
<gene>
    <name evidence="1" type="ORF">GCM10011588_34410</name>
</gene>
<dbReference type="SUPFAM" id="SSF51735">
    <property type="entry name" value="NAD(P)-binding Rossmann-fold domains"/>
    <property type="match status" value="1"/>
</dbReference>
<evidence type="ECO:0000313" key="1">
    <source>
        <dbReference type="EMBL" id="GGL16843.1"/>
    </source>
</evidence>
<dbReference type="Proteomes" id="UP000638263">
    <property type="component" value="Unassembled WGS sequence"/>
</dbReference>
<evidence type="ECO:0008006" key="3">
    <source>
        <dbReference type="Google" id="ProtNLM"/>
    </source>
</evidence>
<sequence length="94" mass="9512">MRSPATSCRSTGTWPSATHATEHQRVAIVTGGGRGIAVRADISDAEQATALITAMTTELGPPTVLVNNAVSFLVGAEGCHVSGEEVGVRLGGPV</sequence>
<protein>
    <recommendedName>
        <fullName evidence="3">SDR family NAD(P)-dependent oxidoreductase</fullName>
    </recommendedName>
</protein>
<dbReference type="AlphaFoldDB" id="A0A917VUV2"/>
<evidence type="ECO:0000313" key="2">
    <source>
        <dbReference type="Proteomes" id="UP000638263"/>
    </source>
</evidence>
<accession>A0A917VUV2</accession>
<name>A0A917VUV2_9NOCA</name>
<keyword evidence="2" id="KW-1185">Reference proteome</keyword>
<comment type="caution">
    <text evidence="1">The sequence shown here is derived from an EMBL/GenBank/DDBJ whole genome shotgun (WGS) entry which is preliminary data.</text>
</comment>
<dbReference type="Gene3D" id="3.40.50.720">
    <property type="entry name" value="NAD(P)-binding Rossmann-like Domain"/>
    <property type="match status" value="1"/>
</dbReference>
<dbReference type="InterPro" id="IPR036291">
    <property type="entry name" value="NAD(P)-bd_dom_sf"/>
</dbReference>